<dbReference type="InterPro" id="IPR000121">
    <property type="entry name" value="PEP_util_C"/>
</dbReference>
<protein>
    <submittedName>
        <fullName evidence="5">PEP-binding protein</fullName>
    </submittedName>
</protein>
<dbReference type="InterPro" id="IPR040442">
    <property type="entry name" value="Pyrv_kinase-like_dom_sf"/>
</dbReference>
<dbReference type="RefSeq" id="WP_379840234.1">
    <property type="nucleotide sequence ID" value="NZ_JBHRYQ010000001.1"/>
</dbReference>
<evidence type="ECO:0000256" key="3">
    <source>
        <dbReference type="ARBA" id="ARBA00022840"/>
    </source>
</evidence>
<dbReference type="InterPro" id="IPR015813">
    <property type="entry name" value="Pyrv/PenolPyrv_kinase-like_dom"/>
</dbReference>
<keyword evidence="3" id="KW-0067">ATP-binding</keyword>
<dbReference type="Pfam" id="PF02896">
    <property type="entry name" value="PEP-utilizers_C"/>
    <property type="match status" value="1"/>
</dbReference>
<accession>A0ABV7Z0Z1</accession>
<reference evidence="6" key="1">
    <citation type="journal article" date="2019" name="Int. J. Syst. Evol. Microbiol.">
        <title>The Global Catalogue of Microorganisms (GCM) 10K type strain sequencing project: providing services to taxonomists for standard genome sequencing and annotation.</title>
        <authorList>
            <consortium name="The Broad Institute Genomics Platform"/>
            <consortium name="The Broad Institute Genome Sequencing Center for Infectious Disease"/>
            <person name="Wu L."/>
            <person name="Ma J."/>
        </authorList>
    </citation>
    <scope>NUCLEOTIDE SEQUENCE [LARGE SCALE GENOMIC DNA]</scope>
    <source>
        <strain evidence="6">CECT 7956</strain>
    </source>
</reference>
<feature type="domain" description="PEP-utilising enzyme C-terminal" evidence="4">
    <location>
        <begin position="1"/>
        <end position="88"/>
    </location>
</feature>
<sequence>MDGFSIGSNDLTQLALGADRDSELLSEIFSPFDPAVMELIRMSITKAKVAGVKIGLCGQAPSDYPEYARFLVECGIDSISFNPDALMAGINNINEAEKKS</sequence>
<comment type="caution">
    <text evidence="5">The sequence shown here is derived from an EMBL/GenBank/DDBJ whole genome shotgun (WGS) entry which is preliminary data.</text>
</comment>
<dbReference type="PANTHER" id="PTHR43030">
    <property type="entry name" value="PHOSPHOENOLPYRUVATE SYNTHASE"/>
    <property type="match status" value="1"/>
</dbReference>
<comment type="similarity">
    <text evidence="1">Belongs to the PEP-utilizing enzyme family.</text>
</comment>
<evidence type="ECO:0000313" key="5">
    <source>
        <dbReference type="EMBL" id="MFC3813213.1"/>
    </source>
</evidence>
<dbReference type="PRINTS" id="PR01736">
    <property type="entry name" value="PHPHTRNFRASE"/>
</dbReference>
<dbReference type="InterPro" id="IPR006319">
    <property type="entry name" value="PEP_synth"/>
</dbReference>
<dbReference type="PROSITE" id="PS00742">
    <property type="entry name" value="PEP_ENZYMES_2"/>
    <property type="match status" value="1"/>
</dbReference>
<name>A0ABV7Z0Z1_9BACT</name>
<dbReference type="InterPro" id="IPR023151">
    <property type="entry name" value="PEP_util_CS"/>
</dbReference>
<dbReference type="SUPFAM" id="SSF51621">
    <property type="entry name" value="Phosphoenolpyruvate/pyruvate domain"/>
    <property type="match status" value="1"/>
</dbReference>
<keyword evidence="6" id="KW-1185">Reference proteome</keyword>
<proteinExistence type="inferred from homology"/>
<evidence type="ECO:0000256" key="2">
    <source>
        <dbReference type="ARBA" id="ARBA00022741"/>
    </source>
</evidence>
<organism evidence="5 6">
    <name type="scientific">Lacihabitans lacunae</name>
    <dbReference type="NCBI Taxonomy" id="1028214"/>
    <lineage>
        <taxon>Bacteria</taxon>
        <taxon>Pseudomonadati</taxon>
        <taxon>Bacteroidota</taxon>
        <taxon>Cytophagia</taxon>
        <taxon>Cytophagales</taxon>
        <taxon>Leadbetterellaceae</taxon>
        <taxon>Lacihabitans</taxon>
    </lineage>
</organism>
<dbReference type="EMBL" id="JBHRYQ010000001">
    <property type="protein sequence ID" value="MFC3813213.1"/>
    <property type="molecule type" value="Genomic_DNA"/>
</dbReference>
<keyword evidence="2" id="KW-0547">Nucleotide-binding</keyword>
<evidence type="ECO:0000256" key="1">
    <source>
        <dbReference type="ARBA" id="ARBA00007837"/>
    </source>
</evidence>
<evidence type="ECO:0000259" key="4">
    <source>
        <dbReference type="Pfam" id="PF02896"/>
    </source>
</evidence>
<dbReference type="PANTHER" id="PTHR43030:SF1">
    <property type="entry name" value="PHOSPHOENOLPYRUVATE SYNTHASE"/>
    <property type="match status" value="1"/>
</dbReference>
<evidence type="ECO:0000313" key="6">
    <source>
        <dbReference type="Proteomes" id="UP001595616"/>
    </source>
</evidence>
<dbReference type="Proteomes" id="UP001595616">
    <property type="component" value="Unassembled WGS sequence"/>
</dbReference>
<gene>
    <name evidence="5" type="ORF">ACFOOI_21285</name>
</gene>
<dbReference type="Gene3D" id="3.20.20.60">
    <property type="entry name" value="Phosphoenolpyruvate-binding domains"/>
    <property type="match status" value="1"/>
</dbReference>